<dbReference type="Pfam" id="PF25581">
    <property type="entry name" value="AsqO_C"/>
    <property type="match status" value="1"/>
</dbReference>
<evidence type="ECO:0000313" key="4">
    <source>
        <dbReference type="EMBL" id="GAT53595.1"/>
    </source>
</evidence>
<sequence>MASFRTSVAVALLFCFSESVSAATHKHTYSVPAAVQSGPSASQLVYSSSLGLEAPKISTVSNTSFDWWYFDAVSSNPEDFSSVTVVFYTANSNSFPFLPTMDTVTPVQISGSFPNGTLWGGAEFVGASGASVSISAEGHSANGVWHDTGFSWSASSASEYHISVDSATLGIKGTISFKAVAPSHLPCGKVENGTTMLLGGQIGWAISVSDSDALVELRIGGEQLKFQGLGYHDKNWANIPFTTHVQSWYWGHARVGPYSIVWFDMLDLNNTEHVSAYVSRGDEILVGSCNPGTIQVRPQPMAYPPTLSTPDPTGYQISIPSEKMQVTVSGLVPLIGANPEYVRFFGNLTAVVDGGEVYHGTGLMEQFKLTA</sequence>
<evidence type="ECO:0000313" key="5">
    <source>
        <dbReference type="Proteomes" id="UP000815677"/>
    </source>
</evidence>
<dbReference type="Proteomes" id="UP000815677">
    <property type="component" value="Unassembled WGS sequence"/>
</dbReference>
<keyword evidence="1" id="KW-0732">Signal</keyword>
<dbReference type="InterPro" id="IPR056402">
    <property type="entry name" value="DA_N"/>
</dbReference>
<evidence type="ECO:0000259" key="3">
    <source>
        <dbReference type="Pfam" id="PF25581"/>
    </source>
</evidence>
<dbReference type="EMBL" id="DF848408">
    <property type="protein sequence ID" value="GAT53595.1"/>
    <property type="molecule type" value="Genomic_DNA"/>
</dbReference>
<proteinExistence type="predicted"/>
<evidence type="ECO:0000259" key="2">
    <source>
        <dbReference type="Pfam" id="PF24137"/>
    </source>
</evidence>
<evidence type="ECO:0008006" key="6">
    <source>
        <dbReference type="Google" id="ProtNLM"/>
    </source>
</evidence>
<feature type="chain" id="PRO_5046100598" description="AttH domain-containing protein" evidence="1">
    <location>
        <begin position="23"/>
        <end position="371"/>
    </location>
</feature>
<feature type="signal peptide" evidence="1">
    <location>
        <begin position="1"/>
        <end position="22"/>
    </location>
</feature>
<dbReference type="SUPFAM" id="SSF159245">
    <property type="entry name" value="AttH-like"/>
    <property type="match status" value="1"/>
</dbReference>
<evidence type="ECO:0000256" key="1">
    <source>
        <dbReference type="SAM" id="SignalP"/>
    </source>
</evidence>
<protein>
    <recommendedName>
        <fullName evidence="6">AttH domain-containing protein</fullName>
    </recommendedName>
</protein>
<name>A0ABQ0LR82_MYCCL</name>
<dbReference type="Pfam" id="PF24137">
    <property type="entry name" value="DA_N"/>
    <property type="match status" value="1"/>
</dbReference>
<accession>A0ABQ0LR82</accession>
<reference evidence="4" key="1">
    <citation type="submission" date="2014-09" db="EMBL/GenBank/DDBJ databases">
        <title>Genome sequence of the luminous mushroom Mycena chlorophos for searching fungal bioluminescence genes.</title>
        <authorList>
            <person name="Tanaka Y."/>
            <person name="Kasuga D."/>
            <person name="Oba Y."/>
            <person name="Hase S."/>
            <person name="Sato K."/>
            <person name="Oba Y."/>
            <person name="Sakakibara Y."/>
        </authorList>
    </citation>
    <scope>NUCLEOTIDE SEQUENCE</scope>
</reference>
<gene>
    <name evidence="4" type="ORF">MCHLO_10536</name>
</gene>
<feature type="domain" description="AsqO/PenF-like C-terminal" evidence="3">
    <location>
        <begin position="243"/>
        <end position="368"/>
    </location>
</feature>
<feature type="domain" description="Diels-Alderase N-terminal" evidence="2">
    <location>
        <begin position="27"/>
        <end position="236"/>
    </location>
</feature>
<keyword evidence="5" id="KW-1185">Reference proteome</keyword>
<organism evidence="4 5">
    <name type="scientific">Mycena chlorophos</name>
    <name type="common">Agaric fungus</name>
    <name type="synonym">Agaricus chlorophos</name>
    <dbReference type="NCBI Taxonomy" id="658473"/>
    <lineage>
        <taxon>Eukaryota</taxon>
        <taxon>Fungi</taxon>
        <taxon>Dikarya</taxon>
        <taxon>Basidiomycota</taxon>
        <taxon>Agaricomycotina</taxon>
        <taxon>Agaricomycetes</taxon>
        <taxon>Agaricomycetidae</taxon>
        <taxon>Agaricales</taxon>
        <taxon>Marasmiineae</taxon>
        <taxon>Mycenaceae</taxon>
        <taxon>Mycena</taxon>
    </lineage>
</organism>
<dbReference type="InterPro" id="IPR057722">
    <property type="entry name" value="AsqO/PenF-like_C"/>
</dbReference>